<feature type="compositionally biased region" description="Low complexity" evidence="1">
    <location>
        <begin position="1"/>
        <end position="14"/>
    </location>
</feature>
<dbReference type="AlphaFoldDB" id="A0A2V4AM58"/>
<comment type="caution">
    <text evidence="2">The sequence shown here is derived from an EMBL/GenBank/DDBJ whole genome shotgun (WGS) entry which is preliminary data.</text>
</comment>
<dbReference type="EMBL" id="MASW01000006">
    <property type="protein sequence ID" value="PXY21074.1"/>
    <property type="molecule type" value="Genomic_DNA"/>
</dbReference>
<dbReference type="InterPro" id="IPR045596">
    <property type="entry name" value="DUF6459"/>
</dbReference>
<dbReference type="RefSeq" id="WP_112284316.1">
    <property type="nucleotide sequence ID" value="NZ_MASW01000006.1"/>
</dbReference>
<evidence type="ECO:0000313" key="3">
    <source>
        <dbReference type="Proteomes" id="UP000249915"/>
    </source>
</evidence>
<reference evidence="2 3" key="1">
    <citation type="submission" date="2016-07" db="EMBL/GenBank/DDBJ databases">
        <title>Draft genome sequence of Prauserella muralis DSM 45305, isolated from a mould-covered wall in an indoor environment.</title>
        <authorList>
            <person name="Ruckert C."/>
            <person name="Albersmeier A."/>
            <person name="Jiang C.-L."/>
            <person name="Jiang Y."/>
            <person name="Kalinowski J."/>
            <person name="Schneider O."/>
            <person name="Winkler A."/>
            <person name="Zotchev S.B."/>
        </authorList>
    </citation>
    <scope>NUCLEOTIDE SEQUENCE [LARGE SCALE GENOMIC DNA]</scope>
    <source>
        <strain evidence="2 3">DSM 45305</strain>
    </source>
</reference>
<evidence type="ECO:0000256" key="1">
    <source>
        <dbReference type="SAM" id="MobiDB-lite"/>
    </source>
</evidence>
<keyword evidence="3" id="KW-1185">Reference proteome</keyword>
<dbReference type="Proteomes" id="UP000249915">
    <property type="component" value="Unassembled WGS sequence"/>
</dbReference>
<name>A0A2V4AM58_9PSEU</name>
<feature type="region of interest" description="Disordered" evidence="1">
    <location>
        <begin position="1"/>
        <end position="26"/>
    </location>
</feature>
<accession>A0A2V4AM58</accession>
<proteinExistence type="predicted"/>
<organism evidence="2 3">
    <name type="scientific">Prauserella muralis</name>
    <dbReference type="NCBI Taxonomy" id="588067"/>
    <lineage>
        <taxon>Bacteria</taxon>
        <taxon>Bacillati</taxon>
        <taxon>Actinomycetota</taxon>
        <taxon>Actinomycetes</taxon>
        <taxon>Pseudonocardiales</taxon>
        <taxon>Pseudonocardiaceae</taxon>
        <taxon>Prauserella</taxon>
    </lineage>
</organism>
<sequence>MHTLTPGTGLLPLTPYEPARHGHPLPARETTAGQLTLDDLLAEIPPRHKAGQALPVLERRTLHKVLTALLEVHAGRRPVAQLGRWLTPALHRTLRDRCRTPGQRYTLRRVYSSRPADGAIEACGIAHTGERAFAVTARFEHRAGRWSCTYFGVLEPSGRRA</sequence>
<evidence type="ECO:0000313" key="2">
    <source>
        <dbReference type="EMBL" id="PXY21074.1"/>
    </source>
</evidence>
<gene>
    <name evidence="2" type="ORF">BAY60_26760</name>
</gene>
<protein>
    <submittedName>
        <fullName evidence="2">Uncharacterized protein</fullName>
    </submittedName>
</protein>
<dbReference type="OrthoDB" id="3692215at2"/>
<dbReference type="Pfam" id="PF20060">
    <property type="entry name" value="DUF6459"/>
    <property type="match status" value="1"/>
</dbReference>